<feature type="region of interest" description="Disordered" evidence="1">
    <location>
        <begin position="756"/>
        <end position="777"/>
    </location>
</feature>
<proteinExistence type="predicted"/>
<dbReference type="InterPro" id="IPR011989">
    <property type="entry name" value="ARM-like"/>
</dbReference>
<organism evidence="3 4">
    <name type="scientific">Niveomyces insectorum RCEF 264</name>
    <dbReference type="NCBI Taxonomy" id="1081102"/>
    <lineage>
        <taxon>Eukaryota</taxon>
        <taxon>Fungi</taxon>
        <taxon>Dikarya</taxon>
        <taxon>Ascomycota</taxon>
        <taxon>Pezizomycotina</taxon>
        <taxon>Sordariomycetes</taxon>
        <taxon>Hypocreomycetidae</taxon>
        <taxon>Hypocreales</taxon>
        <taxon>Cordycipitaceae</taxon>
        <taxon>Niveomyces</taxon>
    </lineage>
</organism>
<dbReference type="Gene3D" id="3.30.200.20">
    <property type="entry name" value="Phosphorylase Kinase, domain 1"/>
    <property type="match status" value="1"/>
</dbReference>
<feature type="region of interest" description="Disordered" evidence="1">
    <location>
        <begin position="844"/>
        <end position="919"/>
    </location>
</feature>
<dbReference type="SMART" id="SM00220">
    <property type="entry name" value="S_TKc"/>
    <property type="match status" value="1"/>
</dbReference>
<dbReference type="InterPro" id="IPR000719">
    <property type="entry name" value="Prot_kinase_dom"/>
</dbReference>
<dbReference type="EMBL" id="AZHD01000006">
    <property type="protein sequence ID" value="OAA62695.1"/>
    <property type="molecule type" value="Genomic_DNA"/>
</dbReference>
<dbReference type="Gene3D" id="1.25.10.10">
    <property type="entry name" value="Leucine-rich Repeat Variant"/>
    <property type="match status" value="1"/>
</dbReference>
<dbReference type="InterPro" id="IPR011009">
    <property type="entry name" value="Kinase-like_dom_sf"/>
</dbReference>
<dbReference type="PROSITE" id="PS50011">
    <property type="entry name" value="PROTEIN_KINASE_DOM"/>
    <property type="match status" value="1"/>
</dbReference>
<dbReference type="InterPro" id="IPR051177">
    <property type="entry name" value="CIK-Related_Protein"/>
</dbReference>
<dbReference type="AlphaFoldDB" id="A0A167VJK1"/>
<feature type="region of interest" description="Disordered" evidence="1">
    <location>
        <begin position="550"/>
        <end position="579"/>
    </location>
</feature>
<dbReference type="SUPFAM" id="SSF48371">
    <property type="entry name" value="ARM repeat"/>
    <property type="match status" value="1"/>
</dbReference>
<keyword evidence="3" id="KW-0418">Kinase</keyword>
<dbReference type="SUPFAM" id="SSF56112">
    <property type="entry name" value="Protein kinase-like (PK-like)"/>
    <property type="match status" value="1"/>
</dbReference>
<keyword evidence="3" id="KW-0808">Transferase</keyword>
<evidence type="ECO:0000256" key="1">
    <source>
        <dbReference type="SAM" id="MobiDB-lite"/>
    </source>
</evidence>
<feature type="compositionally biased region" description="Low complexity" evidence="1">
    <location>
        <begin position="862"/>
        <end position="899"/>
    </location>
</feature>
<dbReference type="OrthoDB" id="79687at2759"/>
<dbReference type="STRING" id="1081102.A0A167VJK1"/>
<protein>
    <submittedName>
        <fullName evidence="3">SCY1 protein kinase</fullName>
    </submittedName>
</protein>
<feature type="region of interest" description="Disordered" evidence="1">
    <location>
        <begin position="933"/>
        <end position="1000"/>
    </location>
</feature>
<dbReference type="Pfam" id="PF00069">
    <property type="entry name" value="Pkinase"/>
    <property type="match status" value="1"/>
</dbReference>
<dbReference type="Proteomes" id="UP000076874">
    <property type="component" value="Unassembled WGS sequence"/>
</dbReference>
<reference evidence="3 4" key="1">
    <citation type="journal article" date="2016" name="Genome Biol. Evol.">
        <title>Divergent and convergent evolution of fungal pathogenicity.</title>
        <authorList>
            <person name="Shang Y."/>
            <person name="Xiao G."/>
            <person name="Zheng P."/>
            <person name="Cen K."/>
            <person name="Zhan S."/>
            <person name="Wang C."/>
        </authorList>
    </citation>
    <scope>NUCLEOTIDE SEQUENCE [LARGE SCALE GENOMIC DNA]</scope>
    <source>
        <strain evidence="3 4">RCEF 264</strain>
    </source>
</reference>
<dbReference type="PANTHER" id="PTHR12984:SF6">
    <property type="entry name" value="SCY1-LIKE PROTEIN 2"/>
    <property type="match status" value="1"/>
</dbReference>
<feature type="domain" description="Protein kinase" evidence="2">
    <location>
        <begin position="1"/>
        <end position="362"/>
    </location>
</feature>
<evidence type="ECO:0000313" key="4">
    <source>
        <dbReference type="Proteomes" id="UP000076874"/>
    </source>
</evidence>
<evidence type="ECO:0000313" key="3">
    <source>
        <dbReference type="EMBL" id="OAA62695.1"/>
    </source>
</evidence>
<dbReference type="GO" id="GO:0005524">
    <property type="term" value="F:ATP binding"/>
    <property type="evidence" value="ECO:0007669"/>
    <property type="project" value="InterPro"/>
</dbReference>
<accession>A0A167VJK1</accession>
<feature type="compositionally biased region" description="Low complexity" evidence="1">
    <location>
        <begin position="974"/>
        <end position="992"/>
    </location>
</feature>
<dbReference type="PANTHER" id="PTHR12984">
    <property type="entry name" value="SCY1-RELATED S/T PROTEIN KINASE-LIKE"/>
    <property type="match status" value="1"/>
</dbReference>
<gene>
    <name evidence="3" type="ORF">SPI_04235</name>
</gene>
<feature type="compositionally biased region" description="Low complexity" evidence="1">
    <location>
        <begin position="756"/>
        <end position="772"/>
    </location>
</feature>
<keyword evidence="4" id="KW-1185">Reference proteome</keyword>
<dbReference type="GO" id="GO:0004672">
    <property type="term" value="F:protein kinase activity"/>
    <property type="evidence" value="ECO:0007669"/>
    <property type="project" value="InterPro"/>
</dbReference>
<dbReference type="Gene3D" id="1.10.510.10">
    <property type="entry name" value="Transferase(Phosphotransferase) domain 1"/>
    <property type="match status" value="1"/>
</dbReference>
<dbReference type="InterPro" id="IPR016024">
    <property type="entry name" value="ARM-type_fold"/>
</dbReference>
<evidence type="ECO:0000259" key="2">
    <source>
        <dbReference type="PROSITE" id="PS50011"/>
    </source>
</evidence>
<sequence length="1070" mass="110677">MFSSAFKSISSTNINSHYTIAPSPTSTAGPWKIYDAKKKSTGKAYSVFVFDRKSLDAHASSLGRSGASAFRRAADEVVDRLKKEASSLARLRHPSVLELVEPVEETRGGGLQFATEAVTASLAGLLQEKDDQERAGGVGGRASRYVTEDADGVRRRREIEIDELEIQKGLLQLGKALEFLHENAGLVHGNLTPDAVLINAKSDWKISGLSFCGPAESSSGGGAAAAATGPASAFAPVSIHEILNLDARLPHAVQLNLDFAAPDLVLDHTLTPAADMFALGLLCVALYNSPHRSPIESHASVSSYKRIFSGSSSSSGLPTANNNFGCARPLPRELAAHVLPRLLTRRPAQRMSAQEFQTSEYFDNILVSTIRFLDAFPAKTHGEKAQFMRGLNRVLPSFPKSVMEKKVLPALLDELKDRELAPQILQNVFKIVDLLPSAKRVFSDRVLPCLKELFLAPGTKPAHERDPPRDASLMVVLDRLSTSPTPSVVDAALRSIPVMLPVLDFSTIKNELFPVVAAIFSKTSSLAIKIRGLQAFVILCGGSLDGGSTNGGGSDGLDGLSMDPRSKRGGGSGGGSTASTALDKYTMQEKIVPLIKAIKTKEPAVMMEALNVLRVVGRVADAEFVALELLPVLWTMGLGPLLNFSQFQAFMTLIKSLSVRVEEEQAKKLQELSGADAVGAASTANGTSALLDELSSFGSGGGGGAGGTMSPNGGGDVDDDFERLVKGKTSFSGGGSGGRGTPTMGILDGGVWDAMPAAASSSSPSPMTATTARRSPVMGMRSSMTAAAVTSPGAGGAPAATFSWSTPAAVVQSPLAAPATQPSFRTITPDLGGFAAMTPTSTQFSQALPARPSGSGSGTTGWGPATTPSTTTTNNSGINWSTATRPAANPWAAAAQPQRTVPSFPPSSSFSLPPPPQFSGGVITGGPNANMGGVITGGPNANEGGVITGGPNASPAFNTTSPSSAFSLPPPPSSSGRTSGAAPTASITPTAPNYTRAGSGLVQPAVNNNAMGMSAGRGMGINTSANMNMTMGMGMGMGMGANSNNAMNANSGMMPTQPGKTGLDKYESLL</sequence>
<name>A0A167VJK1_9HYPO</name>
<comment type="caution">
    <text evidence="3">The sequence shown here is derived from an EMBL/GenBank/DDBJ whole genome shotgun (WGS) entry which is preliminary data.</text>
</comment>
<dbReference type="CDD" id="cd14011">
    <property type="entry name" value="PK_SCY1_like"/>
    <property type="match status" value="1"/>
</dbReference>